<name>A0A9D1JPM7_9FIRM</name>
<sequence length="129" mass="14897">MEFTGEIKYTLKNNHMFKAVFQKNERIPKRIIASLLHISFYDIQSIHIENPIILGETVNNKDVTLDLHVILNNDMRMSIEMRALDLNPPMVLFWTQDDIQPVDPTDTNTAQAYPSCLLFSRAYCPGDMP</sequence>
<evidence type="ECO:0000313" key="2">
    <source>
        <dbReference type="Proteomes" id="UP000823927"/>
    </source>
</evidence>
<dbReference type="EMBL" id="DVIT01000007">
    <property type="protein sequence ID" value="HIS46321.1"/>
    <property type="molecule type" value="Genomic_DNA"/>
</dbReference>
<gene>
    <name evidence="1" type="ORF">IAB46_01975</name>
</gene>
<organism evidence="1 2">
    <name type="scientific">Candidatus Scybalocola faecigallinarum</name>
    <dbReference type="NCBI Taxonomy" id="2840941"/>
    <lineage>
        <taxon>Bacteria</taxon>
        <taxon>Bacillati</taxon>
        <taxon>Bacillota</taxon>
        <taxon>Clostridia</taxon>
        <taxon>Lachnospirales</taxon>
        <taxon>Lachnospiraceae</taxon>
        <taxon>Lachnospiraceae incertae sedis</taxon>
        <taxon>Candidatus Scybalocola (ex Gilroy et al. 2021)</taxon>
    </lineage>
</organism>
<evidence type="ECO:0000313" key="1">
    <source>
        <dbReference type="EMBL" id="HIS46321.1"/>
    </source>
</evidence>
<protein>
    <submittedName>
        <fullName evidence="1">PD-(D/E)XK nuclease family transposase</fullName>
    </submittedName>
</protein>
<dbReference type="Proteomes" id="UP000823927">
    <property type="component" value="Unassembled WGS sequence"/>
</dbReference>
<comment type="caution">
    <text evidence="1">The sequence shown here is derived from an EMBL/GenBank/DDBJ whole genome shotgun (WGS) entry which is preliminary data.</text>
</comment>
<reference evidence="1" key="2">
    <citation type="journal article" date="2021" name="PeerJ">
        <title>Extensive microbial diversity within the chicken gut microbiome revealed by metagenomics and culture.</title>
        <authorList>
            <person name="Gilroy R."/>
            <person name="Ravi A."/>
            <person name="Getino M."/>
            <person name="Pursley I."/>
            <person name="Horton D.L."/>
            <person name="Alikhan N.F."/>
            <person name="Baker D."/>
            <person name="Gharbi K."/>
            <person name="Hall N."/>
            <person name="Watson M."/>
            <person name="Adriaenssens E.M."/>
            <person name="Foster-Nyarko E."/>
            <person name="Jarju S."/>
            <person name="Secka A."/>
            <person name="Antonio M."/>
            <person name="Oren A."/>
            <person name="Chaudhuri R.R."/>
            <person name="La Ragione R."/>
            <person name="Hildebrand F."/>
            <person name="Pallen M.J."/>
        </authorList>
    </citation>
    <scope>NUCLEOTIDE SEQUENCE</scope>
    <source>
        <strain evidence="1">CHK178-757</strain>
    </source>
</reference>
<accession>A0A9D1JPM7</accession>
<proteinExistence type="predicted"/>
<reference evidence="1" key="1">
    <citation type="submission" date="2020-10" db="EMBL/GenBank/DDBJ databases">
        <authorList>
            <person name="Gilroy R."/>
        </authorList>
    </citation>
    <scope>NUCLEOTIDE SEQUENCE</scope>
    <source>
        <strain evidence="1">CHK178-757</strain>
    </source>
</reference>
<dbReference type="AlphaFoldDB" id="A0A9D1JPM7"/>